<protein>
    <recommendedName>
        <fullName evidence="3">PepSY domain-containing protein</fullName>
    </recommendedName>
</protein>
<keyword evidence="2" id="KW-0732">Signal</keyword>
<feature type="domain" description="PepSY" evidence="3">
    <location>
        <begin position="145"/>
        <end position="201"/>
    </location>
</feature>
<keyword evidence="5" id="KW-1185">Reference proteome</keyword>
<reference evidence="4" key="2">
    <citation type="submission" date="2020-09" db="EMBL/GenBank/DDBJ databases">
        <authorList>
            <person name="Sun Q."/>
            <person name="Zhou Y."/>
        </authorList>
    </citation>
    <scope>NUCLEOTIDE SEQUENCE</scope>
    <source>
        <strain evidence="4">CGMCC 1.15794</strain>
    </source>
</reference>
<feature type="region of interest" description="Disordered" evidence="1">
    <location>
        <begin position="27"/>
        <end position="69"/>
    </location>
</feature>
<dbReference type="Proteomes" id="UP000657592">
    <property type="component" value="Unassembled WGS sequence"/>
</dbReference>
<evidence type="ECO:0000256" key="1">
    <source>
        <dbReference type="SAM" id="MobiDB-lite"/>
    </source>
</evidence>
<dbReference type="RefSeq" id="WP_188755866.1">
    <property type="nucleotide sequence ID" value="NZ_BMJY01000006.1"/>
</dbReference>
<gene>
    <name evidence="4" type="ORF">GCM10010921_17110</name>
</gene>
<name>A0A917IDX7_9MICO</name>
<dbReference type="Gene3D" id="3.10.450.40">
    <property type="match status" value="1"/>
</dbReference>
<feature type="compositionally biased region" description="Low complexity" evidence="1">
    <location>
        <begin position="41"/>
        <end position="52"/>
    </location>
</feature>
<proteinExistence type="predicted"/>
<dbReference type="EMBL" id="BMJY01000006">
    <property type="protein sequence ID" value="GGH43307.1"/>
    <property type="molecule type" value="Genomic_DNA"/>
</dbReference>
<feature type="signal peptide" evidence="2">
    <location>
        <begin position="1"/>
        <end position="29"/>
    </location>
</feature>
<dbReference type="Pfam" id="PF03413">
    <property type="entry name" value="PepSY"/>
    <property type="match status" value="1"/>
</dbReference>
<evidence type="ECO:0000313" key="5">
    <source>
        <dbReference type="Proteomes" id="UP000657592"/>
    </source>
</evidence>
<organism evidence="4 5">
    <name type="scientific">Microbacterium album</name>
    <dbReference type="NCBI Taxonomy" id="2053191"/>
    <lineage>
        <taxon>Bacteria</taxon>
        <taxon>Bacillati</taxon>
        <taxon>Actinomycetota</taxon>
        <taxon>Actinomycetes</taxon>
        <taxon>Micrococcales</taxon>
        <taxon>Microbacteriaceae</taxon>
        <taxon>Microbacterium</taxon>
    </lineage>
</organism>
<evidence type="ECO:0000259" key="3">
    <source>
        <dbReference type="Pfam" id="PF03413"/>
    </source>
</evidence>
<dbReference type="InterPro" id="IPR025711">
    <property type="entry name" value="PepSY"/>
</dbReference>
<sequence>MSTPNLSRSIRRVGLIGAAVATLALTGCAGDDPGAPPALDPTPDSITPPDTEGPTEEPAPPAAGDGDVPDVYAGVLAAIPLAESSAGGPAFEVDDGDGGIWEVHVAVGGDDIEVHVDPTGQEVLRSDREADLDSDDAAGLEAASIDLTEAIRIAIAEYGGTAPLDDAGIDRDRGGFAWEVAFQDDVEVYVDVTDGSVIRVE</sequence>
<evidence type="ECO:0000313" key="4">
    <source>
        <dbReference type="EMBL" id="GGH43307.1"/>
    </source>
</evidence>
<reference evidence="4" key="1">
    <citation type="journal article" date="2014" name="Int. J. Syst. Evol. Microbiol.">
        <title>Complete genome sequence of Corynebacterium casei LMG S-19264T (=DSM 44701T), isolated from a smear-ripened cheese.</title>
        <authorList>
            <consortium name="US DOE Joint Genome Institute (JGI-PGF)"/>
            <person name="Walter F."/>
            <person name="Albersmeier A."/>
            <person name="Kalinowski J."/>
            <person name="Ruckert C."/>
        </authorList>
    </citation>
    <scope>NUCLEOTIDE SEQUENCE</scope>
    <source>
        <strain evidence="4">CGMCC 1.15794</strain>
    </source>
</reference>
<accession>A0A917IDX7</accession>
<dbReference type="AlphaFoldDB" id="A0A917IDX7"/>
<comment type="caution">
    <text evidence="4">The sequence shown here is derived from an EMBL/GenBank/DDBJ whole genome shotgun (WGS) entry which is preliminary data.</text>
</comment>
<evidence type="ECO:0000256" key="2">
    <source>
        <dbReference type="SAM" id="SignalP"/>
    </source>
</evidence>
<feature type="chain" id="PRO_5037180278" description="PepSY domain-containing protein" evidence="2">
    <location>
        <begin position="30"/>
        <end position="201"/>
    </location>
</feature>